<evidence type="ECO:0000259" key="7">
    <source>
        <dbReference type="Pfam" id="PF14740"/>
    </source>
</evidence>
<gene>
    <name evidence="8" type="ORF">BN1205_018580</name>
</gene>
<comment type="subcellular location">
    <subcellularLocation>
        <location evidence="1">Cytoplasm</location>
    </subcellularLocation>
</comment>
<comment type="similarity">
    <text evidence="2">Belongs to the DNAAF3 family.</text>
</comment>
<proteinExistence type="inferred from homology"/>
<feature type="region of interest" description="Disordered" evidence="5">
    <location>
        <begin position="483"/>
        <end position="502"/>
    </location>
</feature>
<dbReference type="GO" id="GO:0070286">
    <property type="term" value="P:axonemal dynein complex assembly"/>
    <property type="evidence" value="ECO:0007669"/>
    <property type="project" value="InterPro"/>
</dbReference>
<dbReference type="PANTHER" id="PTHR22118">
    <property type="entry name" value="DYNEIN ASSEMBLY FACTOR 3, AXONEMAL"/>
    <property type="match status" value="1"/>
</dbReference>
<evidence type="ECO:0000313" key="8">
    <source>
        <dbReference type="EMBL" id="CEL75249.1"/>
    </source>
</evidence>
<organism evidence="8">
    <name type="scientific">Toxoplasma gondii (strain ATCC 50861 / VEG)</name>
    <dbReference type="NCBI Taxonomy" id="432359"/>
    <lineage>
        <taxon>Eukaryota</taxon>
        <taxon>Sar</taxon>
        <taxon>Alveolata</taxon>
        <taxon>Apicomplexa</taxon>
        <taxon>Conoidasida</taxon>
        <taxon>Coccidia</taxon>
        <taxon>Eucoccidiorida</taxon>
        <taxon>Eimeriorina</taxon>
        <taxon>Sarcocystidae</taxon>
        <taxon>Toxoplasma</taxon>
    </lineage>
</organism>
<name>A0A0F7V374_TOXGV</name>
<dbReference type="InterPro" id="IPR039304">
    <property type="entry name" value="DNAAF3"/>
</dbReference>
<keyword evidence="4" id="KW-0970">Cilium biogenesis/degradation</keyword>
<evidence type="ECO:0000256" key="1">
    <source>
        <dbReference type="ARBA" id="ARBA00004496"/>
    </source>
</evidence>
<protein>
    <recommendedName>
        <fullName evidence="9">DUF4470 domain-containing protein</fullName>
    </recommendedName>
</protein>
<evidence type="ECO:0000256" key="3">
    <source>
        <dbReference type="ARBA" id="ARBA00022490"/>
    </source>
</evidence>
<feature type="region of interest" description="Disordered" evidence="5">
    <location>
        <begin position="45"/>
        <end position="67"/>
    </location>
</feature>
<feature type="compositionally biased region" description="Basic and acidic residues" evidence="5">
    <location>
        <begin position="57"/>
        <end position="66"/>
    </location>
</feature>
<accession>A0A0F7V374</accession>
<evidence type="ECO:0000259" key="6">
    <source>
        <dbReference type="Pfam" id="PF14737"/>
    </source>
</evidence>
<feature type="domain" description="Dynein assembly factor 3 C-terminal" evidence="7">
    <location>
        <begin position="172"/>
        <end position="233"/>
    </location>
</feature>
<dbReference type="Pfam" id="PF14737">
    <property type="entry name" value="DUF4470"/>
    <property type="match status" value="1"/>
</dbReference>
<dbReference type="AlphaFoldDB" id="A0A0F7V374"/>
<dbReference type="InterPro" id="IPR028235">
    <property type="entry name" value="DNAAF3_C"/>
</dbReference>
<dbReference type="GO" id="GO:0044458">
    <property type="term" value="P:motile cilium assembly"/>
    <property type="evidence" value="ECO:0007669"/>
    <property type="project" value="TreeGrafter"/>
</dbReference>
<feature type="region of interest" description="Disordered" evidence="5">
    <location>
        <begin position="392"/>
        <end position="450"/>
    </location>
</feature>
<feature type="domain" description="DUF4470" evidence="6">
    <location>
        <begin position="22"/>
        <end position="131"/>
    </location>
</feature>
<evidence type="ECO:0000256" key="5">
    <source>
        <dbReference type="SAM" id="MobiDB-lite"/>
    </source>
</evidence>
<reference evidence="8" key="1">
    <citation type="journal article" date="2015" name="PLoS ONE">
        <title>Comprehensive Evaluation of Toxoplasma gondii VEG and Neospora caninum LIV Genomes with Tachyzoite Stage Transcriptome and Proteome Defines Novel Transcript Features.</title>
        <authorList>
            <person name="Ramaprasad A."/>
            <person name="Mourier T."/>
            <person name="Naeem R."/>
            <person name="Malas T.B."/>
            <person name="Moussa E."/>
            <person name="Panigrahi A."/>
            <person name="Vermont S.J."/>
            <person name="Otto T.D."/>
            <person name="Wastling J."/>
            <person name="Pain A."/>
        </authorList>
    </citation>
    <scope>NUCLEOTIDE SEQUENCE</scope>
    <source>
        <strain evidence="8">VEG</strain>
    </source>
</reference>
<evidence type="ECO:0000256" key="2">
    <source>
        <dbReference type="ARBA" id="ARBA00010449"/>
    </source>
</evidence>
<keyword evidence="3" id="KW-0963">Cytoplasm</keyword>
<feature type="region of interest" description="Disordered" evidence="5">
    <location>
        <begin position="343"/>
        <end position="364"/>
    </location>
</feature>
<dbReference type="Pfam" id="PF14740">
    <property type="entry name" value="DUF4471"/>
    <property type="match status" value="2"/>
</dbReference>
<dbReference type="EMBL" id="LN714498">
    <property type="protein sequence ID" value="CEL75249.1"/>
    <property type="molecule type" value="Genomic_DNA"/>
</dbReference>
<evidence type="ECO:0008006" key="9">
    <source>
        <dbReference type="Google" id="ProtNLM"/>
    </source>
</evidence>
<feature type="domain" description="Dynein assembly factor 3 C-terminal" evidence="7">
    <location>
        <begin position="235"/>
        <end position="300"/>
    </location>
</feature>
<dbReference type="PANTHER" id="PTHR22118:SF14">
    <property type="entry name" value="DYNEIN AXONEMAL ASSEMBLY FACTOR 3"/>
    <property type="match status" value="1"/>
</dbReference>
<dbReference type="GO" id="GO:0005737">
    <property type="term" value="C:cytoplasm"/>
    <property type="evidence" value="ECO:0007669"/>
    <property type="project" value="UniProtKB-SubCell"/>
</dbReference>
<sequence>MSSGKVAMATDVSSGIGFVRFWAAAPALDVVALCRSHSDQNKLAGAATDGKNTLHTNTHDGSKEQDVQENGKTLNILLLGLGDIHHILFTASRLWKETNRGYRIHFFVHEEAPEVLARHLLLLDVVNDTAMSLRADLSAHQRNSSRNTLHPAASFAHSFVCEEQPHPLDALVDLSHLKHRQRDEIQEVMTAWHPAVQFDVDALREQRLRHCYGQRFDYKVNLMDWNYQMNLSPMTKRGQNVKVRGFWGDIVNGPFYAYGAETRQRYRDRLFRKVGDSQRYNSHDIMTFNLSSILYSLEEMRVNMPTLGVCLWWCSNNYCGYRPPYPSPTEIAFLALEPRQNAGSVSSESSQSYSGQEPQSEVNADAAALTDGKRLDEGFSFGSAEELCSLDAQASPRRRRPVESQASKKRQAEDDSTSEIRVLQSYDRRQPSPTKPDLLSAGREATEPREASAYAQQFDCAVVSNVATTPLFKHCGVLADPPPRRKSRLPGEVESSDEPVQQSGEKVIKETLGCSTPVCGDAPAEPSFLERCLKPTALVCVETFKFCANLNSVAKLRFRKVTLEAARKYSWKLCNPSSGEK</sequence>
<dbReference type="InterPro" id="IPR027974">
    <property type="entry name" value="DUF4470"/>
</dbReference>
<evidence type="ECO:0000256" key="4">
    <source>
        <dbReference type="ARBA" id="ARBA00022794"/>
    </source>
</evidence>
<feature type="compositionally biased region" description="Low complexity" evidence="5">
    <location>
        <begin position="344"/>
        <end position="361"/>
    </location>
</feature>